<dbReference type="HOGENOM" id="CLU_557187_0_0_1"/>
<dbReference type="EMBL" id="JH992985">
    <property type="protein sequence ID" value="EKX48638.1"/>
    <property type="molecule type" value="Genomic_DNA"/>
</dbReference>
<feature type="region of interest" description="Disordered" evidence="1">
    <location>
        <begin position="59"/>
        <end position="86"/>
    </location>
</feature>
<feature type="region of interest" description="Disordered" evidence="1">
    <location>
        <begin position="22"/>
        <end position="43"/>
    </location>
</feature>
<dbReference type="InterPro" id="IPR021139">
    <property type="entry name" value="NYN"/>
</dbReference>
<evidence type="ECO:0000256" key="1">
    <source>
        <dbReference type="SAM" id="MobiDB-lite"/>
    </source>
</evidence>
<feature type="compositionally biased region" description="Basic and acidic residues" evidence="1">
    <location>
        <begin position="333"/>
        <end position="353"/>
    </location>
</feature>
<protein>
    <recommendedName>
        <fullName evidence="2">NYN domain-containing protein</fullName>
    </recommendedName>
</protein>
<dbReference type="EnsemblProtists" id="EKX48638">
    <property type="protein sequence ID" value="EKX48638"/>
    <property type="gene ID" value="GUITHDRAFT_105783"/>
</dbReference>
<organism evidence="3">
    <name type="scientific">Guillardia theta (strain CCMP2712)</name>
    <name type="common">Cryptophyte</name>
    <dbReference type="NCBI Taxonomy" id="905079"/>
    <lineage>
        <taxon>Eukaryota</taxon>
        <taxon>Cryptophyceae</taxon>
        <taxon>Pyrenomonadales</taxon>
        <taxon>Geminigeraceae</taxon>
        <taxon>Guillardia</taxon>
    </lineage>
</organism>
<dbReference type="Pfam" id="PF01936">
    <property type="entry name" value="NYN"/>
    <property type="match status" value="1"/>
</dbReference>
<accession>L1JJD5</accession>
<reference evidence="3 5" key="1">
    <citation type="journal article" date="2012" name="Nature">
        <title>Algal genomes reveal evolutionary mosaicism and the fate of nucleomorphs.</title>
        <authorList>
            <consortium name="DOE Joint Genome Institute"/>
            <person name="Curtis B.A."/>
            <person name="Tanifuji G."/>
            <person name="Burki F."/>
            <person name="Gruber A."/>
            <person name="Irimia M."/>
            <person name="Maruyama S."/>
            <person name="Arias M.C."/>
            <person name="Ball S.G."/>
            <person name="Gile G.H."/>
            <person name="Hirakawa Y."/>
            <person name="Hopkins J.F."/>
            <person name="Kuo A."/>
            <person name="Rensing S.A."/>
            <person name="Schmutz J."/>
            <person name="Symeonidi A."/>
            <person name="Elias M."/>
            <person name="Eveleigh R.J."/>
            <person name="Herman E.K."/>
            <person name="Klute M.J."/>
            <person name="Nakayama T."/>
            <person name="Obornik M."/>
            <person name="Reyes-Prieto A."/>
            <person name="Armbrust E.V."/>
            <person name="Aves S.J."/>
            <person name="Beiko R.G."/>
            <person name="Coutinho P."/>
            <person name="Dacks J.B."/>
            <person name="Durnford D.G."/>
            <person name="Fast N.M."/>
            <person name="Green B.R."/>
            <person name="Grisdale C.J."/>
            <person name="Hempel F."/>
            <person name="Henrissat B."/>
            <person name="Hoppner M.P."/>
            <person name="Ishida K."/>
            <person name="Kim E."/>
            <person name="Koreny L."/>
            <person name="Kroth P.G."/>
            <person name="Liu Y."/>
            <person name="Malik S.B."/>
            <person name="Maier U.G."/>
            <person name="McRose D."/>
            <person name="Mock T."/>
            <person name="Neilson J.A."/>
            <person name="Onodera N.T."/>
            <person name="Poole A.M."/>
            <person name="Pritham E.J."/>
            <person name="Richards T.A."/>
            <person name="Rocap G."/>
            <person name="Roy S.W."/>
            <person name="Sarai C."/>
            <person name="Schaack S."/>
            <person name="Shirato S."/>
            <person name="Slamovits C.H."/>
            <person name="Spencer D.F."/>
            <person name="Suzuki S."/>
            <person name="Worden A.Z."/>
            <person name="Zauner S."/>
            <person name="Barry K."/>
            <person name="Bell C."/>
            <person name="Bharti A.K."/>
            <person name="Crow J.A."/>
            <person name="Grimwood J."/>
            <person name="Kramer R."/>
            <person name="Lindquist E."/>
            <person name="Lucas S."/>
            <person name="Salamov A."/>
            <person name="McFadden G.I."/>
            <person name="Lane C.E."/>
            <person name="Keeling P.J."/>
            <person name="Gray M.W."/>
            <person name="Grigoriev I.V."/>
            <person name="Archibald J.M."/>
        </authorList>
    </citation>
    <scope>NUCLEOTIDE SEQUENCE</scope>
    <source>
        <strain evidence="3 5">CCMP2712</strain>
    </source>
</reference>
<dbReference type="Proteomes" id="UP000011087">
    <property type="component" value="Unassembled WGS sequence"/>
</dbReference>
<dbReference type="GO" id="GO:0004540">
    <property type="term" value="F:RNA nuclease activity"/>
    <property type="evidence" value="ECO:0007669"/>
    <property type="project" value="InterPro"/>
</dbReference>
<name>L1JJD5_GUITC</name>
<gene>
    <name evidence="3" type="ORF">GUITHDRAFT_105783</name>
</gene>
<feature type="compositionally biased region" description="Basic and acidic residues" evidence="1">
    <location>
        <begin position="73"/>
        <end position="86"/>
    </location>
</feature>
<feature type="region of interest" description="Disordered" evidence="1">
    <location>
        <begin position="290"/>
        <end position="373"/>
    </location>
</feature>
<evidence type="ECO:0000313" key="5">
    <source>
        <dbReference type="Proteomes" id="UP000011087"/>
    </source>
</evidence>
<sequence>MASPLQAKLLQDKKGRSLFWSDLQHAENGRRPTTAASAPRPSSSFYPLIDKVEAAEARPNTANPELKSRAHTHVQEHAEGPSWDEHDERVNVGVGCAVFWDLESFPIPSKQRNLDFADALADVVSKKRFGSTVEVSQISVYIDEQKSSGAPARLLSSRVKTNLVKSSDMLDKVPSAGGATRDGGGRLRARPSFAPVKKFPERMTLDDRGAGDRRMRMVRDMLLWMYDTKDQLERATAVVFTTDVGVIRCIADMRSRGACVGLVIHDNPPEERHFDFTISFKYLLNAAESTKTSTPCGTPRASDKVRQDASLGEGEGVNSPAGTIDSFPRVSRRGSEEEAQSEREQNLASRPDESMLSCSSSPSSPAERREKREGIKSSMNAVLGQNLGDAAIILCSWSKSSSFSVGEPVCVKRSDGRYTLGLTLGFGSEEHYSSVHGTSLQQGEVEVLVDYDGGGHKITRINKIERVGKFPMKAMAKFKLDANIDDLKRF</sequence>
<dbReference type="KEGG" id="gtt:GUITHDRAFT_105783"/>
<evidence type="ECO:0000259" key="2">
    <source>
        <dbReference type="Pfam" id="PF01936"/>
    </source>
</evidence>
<dbReference type="RefSeq" id="XP_005835618.1">
    <property type="nucleotide sequence ID" value="XM_005835561.1"/>
</dbReference>
<keyword evidence="5" id="KW-1185">Reference proteome</keyword>
<feature type="domain" description="NYN" evidence="2">
    <location>
        <begin position="97"/>
        <end position="264"/>
    </location>
</feature>
<reference evidence="4" key="3">
    <citation type="submission" date="2016-03" db="UniProtKB">
        <authorList>
            <consortium name="EnsemblProtists"/>
        </authorList>
    </citation>
    <scope>IDENTIFICATION</scope>
</reference>
<feature type="compositionally biased region" description="Low complexity" evidence="1">
    <location>
        <begin position="31"/>
        <end position="43"/>
    </location>
</feature>
<proteinExistence type="predicted"/>
<dbReference type="GeneID" id="17305287"/>
<reference evidence="5" key="2">
    <citation type="submission" date="2012-11" db="EMBL/GenBank/DDBJ databases">
        <authorList>
            <person name="Kuo A."/>
            <person name="Curtis B.A."/>
            <person name="Tanifuji G."/>
            <person name="Burki F."/>
            <person name="Gruber A."/>
            <person name="Irimia M."/>
            <person name="Maruyama S."/>
            <person name="Arias M.C."/>
            <person name="Ball S.G."/>
            <person name="Gile G.H."/>
            <person name="Hirakawa Y."/>
            <person name="Hopkins J.F."/>
            <person name="Rensing S.A."/>
            <person name="Schmutz J."/>
            <person name="Symeonidi A."/>
            <person name="Elias M."/>
            <person name="Eveleigh R.J."/>
            <person name="Herman E.K."/>
            <person name="Klute M.J."/>
            <person name="Nakayama T."/>
            <person name="Obornik M."/>
            <person name="Reyes-Prieto A."/>
            <person name="Armbrust E.V."/>
            <person name="Aves S.J."/>
            <person name="Beiko R.G."/>
            <person name="Coutinho P."/>
            <person name="Dacks J.B."/>
            <person name="Durnford D.G."/>
            <person name="Fast N.M."/>
            <person name="Green B.R."/>
            <person name="Grisdale C."/>
            <person name="Hempe F."/>
            <person name="Henrissat B."/>
            <person name="Hoppner M.P."/>
            <person name="Ishida K.-I."/>
            <person name="Kim E."/>
            <person name="Koreny L."/>
            <person name="Kroth P.G."/>
            <person name="Liu Y."/>
            <person name="Malik S.-B."/>
            <person name="Maier U.G."/>
            <person name="McRose D."/>
            <person name="Mock T."/>
            <person name="Neilson J.A."/>
            <person name="Onodera N.T."/>
            <person name="Poole A.M."/>
            <person name="Pritham E.J."/>
            <person name="Richards T.A."/>
            <person name="Rocap G."/>
            <person name="Roy S.W."/>
            <person name="Sarai C."/>
            <person name="Schaack S."/>
            <person name="Shirato S."/>
            <person name="Slamovits C.H."/>
            <person name="Spencer D.F."/>
            <person name="Suzuki S."/>
            <person name="Worden A.Z."/>
            <person name="Zauner S."/>
            <person name="Barry K."/>
            <person name="Bell C."/>
            <person name="Bharti A.K."/>
            <person name="Crow J.A."/>
            <person name="Grimwood J."/>
            <person name="Kramer R."/>
            <person name="Lindquist E."/>
            <person name="Lucas S."/>
            <person name="Salamov A."/>
            <person name="McFadden G.I."/>
            <person name="Lane C.E."/>
            <person name="Keeling P.J."/>
            <person name="Gray M.W."/>
            <person name="Grigoriev I.V."/>
            <person name="Archibald J.M."/>
        </authorList>
    </citation>
    <scope>NUCLEOTIDE SEQUENCE</scope>
    <source>
        <strain evidence="5">CCMP2712</strain>
    </source>
</reference>
<evidence type="ECO:0000313" key="3">
    <source>
        <dbReference type="EMBL" id="EKX48638.1"/>
    </source>
</evidence>
<dbReference type="PaxDb" id="55529-EKX48638"/>
<feature type="compositionally biased region" description="Low complexity" evidence="1">
    <location>
        <begin position="354"/>
        <end position="364"/>
    </location>
</feature>
<evidence type="ECO:0000313" key="4">
    <source>
        <dbReference type="EnsemblProtists" id="EKX48638"/>
    </source>
</evidence>
<dbReference type="AlphaFoldDB" id="L1JJD5"/>